<protein>
    <submittedName>
        <fullName evidence="2">Ovule protein</fullName>
    </submittedName>
</protein>
<evidence type="ECO:0000313" key="2">
    <source>
        <dbReference type="WBParaSite" id="ALUE_0000371301-mRNA-1"/>
    </source>
</evidence>
<dbReference type="WBParaSite" id="ALUE_0000371301-mRNA-1">
    <property type="protein sequence ID" value="ALUE_0000371301-mRNA-1"/>
    <property type="gene ID" value="ALUE_0000371301"/>
</dbReference>
<dbReference type="Proteomes" id="UP000036681">
    <property type="component" value="Unplaced"/>
</dbReference>
<sequence>MDKEMKKKIKKHSSMINLLQMNAQIPHARKNSLLEINEQPSTTEGMLLNTNSRPYDAHYPSYGGGYDDGYYGNRRPYGRVSICGRQLIVCCYWRSGFSPTQLMQWKLVQHYACRCVSVSLIIPHLVRCSILTKLWETLSSSVCD</sequence>
<dbReference type="AlphaFoldDB" id="A0A0M3HPC3"/>
<keyword evidence="1" id="KW-1185">Reference proteome</keyword>
<organism evidence="1 2">
    <name type="scientific">Ascaris lumbricoides</name>
    <name type="common">Giant roundworm</name>
    <dbReference type="NCBI Taxonomy" id="6252"/>
    <lineage>
        <taxon>Eukaryota</taxon>
        <taxon>Metazoa</taxon>
        <taxon>Ecdysozoa</taxon>
        <taxon>Nematoda</taxon>
        <taxon>Chromadorea</taxon>
        <taxon>Rhabditida</taxon>
        <taxon>Spirurina</taxon>
        <taxon>Ascaridomorpha</taxon>
        <taxon>Ascaridoidea</taxon>
        <taxon>Ascarididae</taxon>
        <taxon>Ascaris</taxon>
    </lineage>
</organism>
<accession>A0A0M3HPC3</accession>
<name>A0A0M3HPC3_ASCLU</name>
<proteinExistence type="predicted"/>
<reference evidence="2" key="1">
    <citation type="submission" date="2017-02" db="UniProtKB">
        <authorList>
            <consortium name="WormBaseParasite"/>
        </authorList>
    </citation>
    <scope>IDENTIFICATION</scope>
</reference>
<evidence type="ECO:0000313" key="1">
    <source>
        <dbReference type="Proteomes" id="UP000036681"/>
    </source>
</evidence>